<evidence type="ECO:0000256" key="1">
    <source>
        <dbReference type="PROSITE-ProRule" id="PRU00339"/>
    </source>
</evidence>
<evidence type="ECO:0000259" key="3">
    <source>
        <dbReference type="Pfam" id="PF25000"/>
    </source>
</evidence>
<keyword evidence="5" id="KW-1185">Reference proteome</keyword>
<protein>
    <submittedName>
        <fullName evidence="4">TPR-like protein</fullName>
    </submittedName>
</protein>
<proteinExistence type="predicted"/>
<dbReference type="SUPFAM" id="SSF48452">
    <property type="entry name" value="TPR-like"/>
    <property type="match status" value="1"/>
</dbReference>
<feature type="region of interest" description="Disordered" evidence="2">
    <location>
        <begin position="54"/>
        <end position="96"/>
    </location>
</feature>
<organism evidence="4 5">
    <name type="scientific">Tothia fuscella</name>
    <dbReference type="NCBI Taxonomy" id="1048955"/>
    <lineage>
        <taxon>Eukaryota</taxon>
        <taxon>Fungi</taxon>
        <taxon>Dikarya</taxon>
        <taxon>Ascomycota</taxon>
        <taxon>Pezizomycotina</taxon>
        <taxon>Dothideomycetes</taxon>
        <taxon>Pleosporomycetidae</taxon>
        <taxon>Venturiales</taxon>
        <taxon>Cylindrosympodiaceae</taxon>
        <taxon>Tothia</taxon>
    </lineage>
</organism>
<feature type="compositionally biased region" description="Polar residues" evidence="2">
    <location>
        <begin position="63"/>
        <end position="72"/>
    </location>
</feature>
<keyword evidence="1" id="KW-0802">TPR repeat</keyword>
<comment type="caution">
    <text evidence="4">The sequence shown here is derived from an EMBL/GenBank/DDBJ whole genome shotgun (WGS) entry which is preliminary data.</text>
</comment>
<dbReference type="AlphaFoldDB" id="A0A9P4TUK4"/>
<reference evidence="4" key="1">
    <citation type="journal article" date="2020" name="Stud. Mycol.">
        <title>101 Dothideomycetes genomes: a test case for predicting lifestyles and emergence of pathogens.</title>
        <authorList>
            <person name="Haridas S."/>
            <person name="Albert R."/>
            <person name="Binder M."/>
            <person name="Bloem J."/>
            <person name="Labutti K."/>
            <person name="Salamov A."/>
            <person name="Andreopoulos B."/>
            <person name="Baker S."/>
            <person name="Barry K."/>
            <person name="Bills G."/>
            <person name="Bluhm B."/>
            <person name="Cannon C."/>
            <person name="Castanera R."/>
            <person name="Culley D."/>
            <person name="Daum C."/>
            <person name="Ezra D."/>
            <person name="Gonzalez J."/>
            <person name="Henrissat B."/>
            <person name="Kuo A."/>
            <person name="Liang C."/>
            <person name="Lipzen A."/>
            <person name="Lutzoni F."/>
            <person name="Magnuson J."/>
            <person name="Mondo S."/>
            <person name="Nolan M."/>
            <person name="Ohm R."/>
            <person name="Pangilinan J."/>
            <person name="Park H.-J."/>
            <person name="Ramirez L."/>
            <person name="Alfaro M."/>
            <person name="Sun H."/>
            <person name="Tritt A."/>
            <person name="Yoshinaga Y."/>
            <person name="Zwiers L.-H."/>
            <person name="Turgeon B."/>
            <person name="Goodwin S."/>
            <person name="Spatafora J."/>
            <person name="Crous P."/>
            <person name="Grigoriev I."/>
        </authorList>
    </citation>
    <scope>NUCLEOTIDE SEQUENCE</scope>
    <source>
        <strain evidence="4">CBS 130266</strain>
    </source>
</reference>
<evidence type="ECO:0000256" key="2">
    <source>
        <dbReference type="SAM" id="MobiDB-lite"/>
    </source>
</evidence>
<dbReference type="Gene3D" id="3.40.50.300">
    <property type="entry name" value="P-loop containing nucleotide triphosphate hydrolases"/>
    <property type="match status" value="1"/>
</dbReference>
<dbReference type="EMBL" id="MU007092">
    <property type="protein sequence ID" value="KAF2422211.1"/>
    <property type="molecule type" value="Genomic_DNA"/>
</dbReference>
<dbReference type="SUPFAM" id="SSF52540">
    <property type="entry name" value="P-loop containing nucleoside triphosphate hydrolases"/>
    <property type="match status" value="1"/>
</dbReference>
<gene>
    <name evidence="4" type="ORF">EJ08DRAFT_597047</name>
</gene>
<dbReference type="PROSITE" id="PS50005">
    <property type="entry name" value="TPR"/>
    <property type="match status" value="2"/>
</dbReference>
<feature type="repeat" description="TPR" evidence="1">
    <location>
        <begin position="770"/>
        <end position="803"/>
    </location>
</feature>
<dbReference type="Pfam" id="PF25000">
    <property type="entry name" value="DUF7779"/>
    <property type="match status" value="1"/>
</dbReference>
<name>A0A9P4TUK4_9PEZI</name>
<feature type="domain" description="DUF7779" evidence="3">
    <location>
        <begin position="407"/>
        <end position="498"/>
    </location>
</feature>
<sequence length="867" mass="97820">MECPLCTEDTIEEGEEPIIHRQPKLVSTRILKRHLGRHLERLALFAVSSTDEAADENDDESLPSDNLNSGVSQLRVDDLSSSDPGESEGDLPIGPGKIDLGRLKSVRILSTTATTTSDELPLELQPTSEEQLVMLPCRDVSMFSRNLNFVGRKETFAKLRRALDPESILQSRTYRQIFALCGSGGVGKTQTALNYVFEEMDKFQVVLWAHASTQTQLIHSFSNFATKLGLGLSSTLGTEKDPTLDADLLKAWFNDATVPWLLVIDSADNTDGLDDYLPTGSFGSILITSRNAALVPKYGGMVLGMLDEENAIRLLLESIKRQGWTDNGDANTIDNAATKVVRRLGCFPLAITEAAHYISSNGEKALTDFITDYERNELAHAISHPRLPSELTDAQPFKLSILWNMSYSSLTKDQQSLLNTISFFDPTGIPLNLISEGAIKARGPGSESLDFIKTEHRFRACKSALIRSSLVMQNEKIGQLWMHQLYQESAQARMSSQERQENWDRALALLEACWPSTGRDKRRRMDLWQVHTQYLPQVQSLGFWYKAYLATGQPLSLDDRFAQLLIQAASFCLMRGFFEPVDSLLDLVEVYCKYSFDDCELLLFDTYWIRGGTQLQLNIFEGGFRNFEKAYNLLQQAVSKGLINTNDDRIAIACGLKGNGHLAMYQFELAEEWYLKAFQRWEKLPDDIFKDKQLFASNIAVAYCHQGKLDAAEEILRPGIDKYEESTGNSLYTLGNVRIAQDNLEEAFENFKRAYSLFKTDLGELHRLTNNACYSLGWVLNKQRKYSSAISMFKQALEAYEDNSYYRNEAARTKYMLGVVQIGHGDAILGQKNIDDAKKQYEEIKPNISVDDLTERDFDELVMPWSC</sequence>
<dbReference type="InterPro" id="IPR027417">
    <property type="entry name" value="P-loop_NTPase"/>
</dbReference>
<dbReference type="Pfam" id="PF13424">
    <property type="entry name" value="TPR_12"/>
    <property type="match status" value="1"/>
</dbReference>
<dbReference type="InterPro" id="IPR011990">
    <property type="entry name" value="TPR-like_helical_dom_sf"/>
</dbReference>
<dbReference type="Proteomes" id="UP000800235">
    <property type="component" value="Unassembled WGS sequence"/>
</dbReference>
<dbReference type="Gene3D" id="1.25.40.10">
    <property type="entry name" value="Tetratricopeptide repeat domain"/>
    <property type="match status" value="3"/>
</dbReference>
<dbReference type="SMART" id="SM00028">
    <property type="entry name" value="TPR"/>
    <property type="match status" value="3"/>
</dbReference>
<evidence type="ECO:0000313" key="5">
    <source>
        <dbReference type="Proteomes" id="UP000800235"/>
    </source>
</evidence>
<accession>A0A9P4TUK4</accession>
<dbReference type="InterPro" id="IPR056681">
    <property type="entry name" value="DUF7779"/>
</dbReference>
<dbReference type="PANTHER" id="PTHR35205">
    <property type="entry name" value="NB-ARC AND TPR DOMAIN PROTEIN"/>
    <property type="match status" value="1"/>
</dbReference>
<dbReference type="OrthoDB" id="5394701at2759"/>
<dbReference type="Pfam" id="PF13374">
    <property type="entry name" value="TPR_10"/>
    <property type="match status" value="1"/>
</dbReference>
<dbReference type="InterPro" id="IPR019734">
    <property type="entry name" value="TPR_rpt"/>
</dbReference>
<dbReference type="PANTHER" id="PTHR35205:SF1">
    <property type="entry name" value="ZU5 DOMAIN-CONTAINING PROTEIN"/>
    <property type="match status" value="1"/>
</dbReference>
<feature type="repeat" description="TPR" evidence="1">
    <location>
        <begin position="728"/>
        <end position="761"/>
    </location>
</feature>
<evidence type="ECO:0000313" key="4">
    <source>
        <dbReference type="EMBL" id="KAF2422211.1"/>
    </source>
</evidence>